<dbReference type="InterPro" id="IPR038501">
    <property type="entry name" value="Spore_GerAC_C_sf"/>
</dbReference>
<comment type="similarity">
    <text evidence="2">Belongs to the GerABKC lipoprotein family.</text>
</comment>
<comment type="caution">
    <text evidence="10">The sequence shown here is derived from an EMBL/GenBank/DDBJ whole genome shotgun (WGS) entry which is preliminary data.</text>
</comment>
<dbReference type="RefSeq" id="WP_078502763.1">
    <property type="nucleotide sequence ID" value="NZ_MSZX01000019.1"/>
</dbReference>
<evidence type="ECO:0000256" key="6">
    <source>
        <dbReference type="ARBA" id="ARBA00023139"/>
    </source>
</evidence>
<dbReference type="PANTHER" id="PTHR35789">
    <property type="entry name" value="SPORE GERMINATION PROTEIN B3"/>
    <property type="match status" value="1"/>
</dbReference>
<evidence type="ECO:0000256" key="5">
    <source>
        <dbReference type="ARBA" id="ARBA00023136"/>
    </source>
</evidence>
<feature type="domain" description="Spore germination GerAC-like C-terminal" evidence="8">
    <location>
        <begin position="236"/>
        <end position="393"/>
    </location>
</feature>
<evidence type="ECO:0000259" key="8">
    <source>
        <dbReference type="Pfam" id="PF05504"/>
    </source>
</evidence>
<gene>
    <name evidence="10" type="ORF">BVG16_29380</name>
</gene>
<keyword evidence="4" id="KW-0732">Signal</keyword>
<evidence type="ECO:0000256" key="1">
    <source>
        <dbReference type="ARBA" id="ARBA00004635"/>
    </source>
</evidence>
<dbReference type="InterPro" id="IPR057336">
    <property type="entry name" value="GerAC_N"/>
</dbReference>
<keyword evidence="6" id="KW-0564">Palmitate</keyword>
<accession>A0A1T2X0B6</accession>
<protein>
    <submittedName>
        <fullName evidence="10">Uncharacterized protein</fullName>
    </submittedName>
</protein>
<evidence type="ECO:0000313" key="10">
    <source>
        <dbReference type="EMBL" id="OPA73318.1"/>
    </source>
</evidence>
<reference evidence="10 11" key="1">
    <citation type="submission" date="2017-01" db="EMBL/GenBank/DDBJ databases">
        <title>Genome analysis of Paenibacillus selenitrireducens ES3-24.</title>
        <authorList>
            <person name="Xu D."/>
            <person name="Yao R."/>
            <person name="Zheng S."/>
        </authorList>
    </citation>
    <scope>NUCLEOTIDE SEQUENCE [LARGE SCALE GENOMIC DNA]</scope>
    <source>
        <strain evidence="10 11">ES3-24</strain>
    </source>
</reference>
<keyword evidence="7" id="KW-0449">Lipoprotein</keyword>
<evidence type="ECO:0000259" key="9">
    <source>
        <dbReference type="Pfam" id="PF25198"/>
    </source>
</evidence>
<dbReference type="STRING" id="1324314.BVG16_29380"/>
<dbReference type="GO" id="GO:0016020">
    <property type="term" value="C:membrane"/>
    <property type="evidence" value="ECO:0007669"/>
    <property type="project" value="UniProtKB-SubCell"/>
</dbReference>
<organism evidence="10 11">
    <name type="scientific">Paenibacillus selenitireducens</name>
    <dbReference type="NCBI Taxonomy" id="1324314"/>
    <lineage>
        <taxon>Bacteria</taxon>
        <taxon>Bacillati</taxon>
        <taxon>Bacillota</taxon>
        <taxon>Bacilli</taxon>
        <taxon>Bacillales</taxon>
        <taxon>Paenibacillaceae</taxon>
        <taxon>Paenibacillus</taxon>
    </lineage>
</organism>
<dbReference type="Pfam" id="PF05504">
    <property type="entry name" value="Spore_GerAC"/>
    <property type="match status" value="1"/>
</dbReference>
<dbReference type="AlphaFoldDB" id="A0A1T2X0B6"/>
<dbReference type="Pfam" id="PF25198">
    <property type="entry name" value="Spore_GerAC_N"/>
    <property type="match status" value="1"/>
</dbReference>
<evidence type="ECO:0000256" key="4">
    <source>
        <dbReference type="ARBA" id="ARBA00022729"/>
    </source>
</evidence>
<sequence>MTRLRCRTRNSGTKILRIGKTCAMFSVCCMMILSLTGCWDIKSVQDINYITGLGIDYKNGKYVVYTQTLDFSRVAKQEGAKSQGKPEVWVGRGEGLSLDAAVNDIYTAATLQIVWDHVAVIVFSEDALRQDVFKMMDSFLRFAGIRYTQSVFGTKEYIPDLFITPPIPYNISPLASILHAPYDVVRQQAVIPPIRLRLMVVELTEPGSTLLLPSLAITNTRWKESNKEVSQFQINGAFALQDGTYRSWFSQEQMNGLRWVSNKVKRTHIDIGSGEKPQAVLTLNAPKLKVDVALRGGVPKYKLKINIHGNVDEVTGNLSKAQMTSLAEQKIRDEVKRTFETGLQHKTDVYSLRNYLYHKYVHTWKRKRDGELLQLTPDSIEKIEVKVQIEHAGMNQLHRTQFRYRSSSRNMK</sequence>
<keyword evidence="5" id="KW-0472">Membrane</keyword>
<dbReference type="InterPro" id="IPR046953">
    <property type="entry name" value="Spore_GerAC-like_C"/>
</dbReference>
<dbReference type="Gene3D" id="3.30.300.210">
    <property type="entry name" value="Nutrient germinant receptor protein C, domain 3"/>
    <property type="match status" value="1"/>
</dbReference>
<dbReference type="OrthoDB" id="2380468at2"/>
<evidence type="ECO:0000256" key="7">
    <source>
        <dbReference type="ARBA" id="ARBA00023288"/>
    </source>
</evidence>
<keyword evidence="11" id="KW-1185">Reference proteome</keyword>
<proteinExistence type="inferred from homology"/>
<evidence type="ECO:0000256" key="2">
    <source>
        <dbReference type="ARBA" id="ARBA00007886"/>
    </source>
</evidence>
<keyword evidence="3" id="KW-0309">Germination</keyword>
<evidence type="ECO:0000313" key="11">
    <source>
        <dbReference type="Proteomes" id="UP000190188"/>
    </source>
</evidence>
<dbReference type="Proteomes" id="UP000190188">
    <property type="component" value="Unassembled WGS sequence"/>
</dbReference>
<dbReference type="GO" id="GO:0009847">
    <property type="term" value="P:spore germination"/>
    <property type="evidence" value="ECO:0007669"/>
    <property type="project" value="InterPro"/>
</dbReference>
<dbReference type="PANTHER" id="PTHR35789:SF1">
    <property type="entry name" value="SPORE GERMINATION PROTEIN B3"/>
    <property type="match status" value="1"/>
</dbReference>
<evidence type="ECO:0000256" key="3">
    <source>
        <dbReference type="ARBA" id="ARBA00022544"/>
    </source>
</evidence>
<feature type="domain" description="Spore germination protein N-terminal" evidence="9">
    <location>
        <begin position="40"/>
        <end position="216"/>
    </location>
</feature>
<dbReference type="InterPro" id="IPR008844">
    <property type="entry name" value="Spore_GerAC-like"/>
</dbReference>
<comment type="subcellular location">
    <subcellularLocation>
        <location evidence="1">Membrane</location>
        <topology evidence="1">Lipid-anchor</topology>
    </subcellularLocation>
</comment>
<name>A0A1T2X0B6_9BACL</name>
<dbReference type="EMBL" id="MSZX01000019">
    <property type="protein sequence ID" value="OPA73318.1"/>
    <property type="molecule type" value="Genomic_DNA"/>
</dbReference>
<dbReference type="NCBIfam" id="TIGR02887">
    <property type="entry name" value="spore_ger_x_C"/>
    <property type="match status" value="1"/>
</dbReference>